<reference evidence="2 3" key="1">
    <citation type="journal article" date="2011" name="Stand. Genomic Sci.">
        <title>Complete genome sequence of the gliding, heparinolytic Pedobacter saltans type strain (113).</title>
        <authorList>
            <person name="Liolios K."/>
            <person name="Sikorski J."/>
            <person name="Lu M."/>
            <person name="Nolan M."/>
            <person name="Lapidus A."/>
            <person name="Lucas S."/>
            <person name="Hammon N."/>
            <person name="Deshpande S."/>
            <person name="Cheng J.F."/>
            <person name="Tapia R."/>
            <person name="Han C."/>
            <person name="Goodwin L."/>
            <person name="Pitluck S."/>
            <person name="Huntemann M."/>
            <person name="Ivanova N."/>
            <person name="Pagani I."/>
            <person name="Mavromatis K."/>
            <person name="Ovchinikova G."/>
            <person name="Pati A."/>
            <person name="Chen A."/>
            <person name="Palaniappan K."/>
            <person name="Land M."/>
            <person name="Hauser L."/>
            <person name="Brambilla E.M."/>
            <person name="Kotsyurbenko O."/>
            <person name="Rohde M."/>
            <person name="Tindall B.J."/>
            <person name="Abt B."/>
            <person name="Goker M."/>
            <person name="Detter J.C."/>
            <person name="Woyke T."/>
            <person name="Bristow J."/>
            <person name="Eisen J.A."/>
            <person name="Markowitz V."/>
            <person name="Hugenholtz P."/>
            <person name="Klenk H.P."/>
            <person name="Kyrpides N.C."/>
        </authorList>
    </citation>
    <scope>NUCLEOTIDE SEQUENCE [LARGE SCALE GENOMIC DNA]</scope>
    <source>
        <strain evidence="3">ATCC 51119 / DSM 12145 / JCM 21818 / LMG 10337 / NBRC 100064 / NCIMB 13643</strain>
    </source>
</reference>
<dbReference type="RefSeq" id="WP_013632354.1">
    <property type="nucleotide sequence ID" value="NC_015177.1"/>
</dbReference>
<reference evidence="3" key="2">
    <citation type="submission" date="2011-02" db="EMBL/GenBank/DDBJ databases">
        <title>The complete genome of Pedobacter saltans DSM 12145.</title>
        <authorList>
            <consortium name="US DOE Joint Genome Institute (JGI-PGF)"/>
            <person name="Lucas S."/>
            <person name="Copeland A."/>
            <person name="Lapidus A."/>
            <person name="Bruce D."/>
            <person name="Goodwin L."/>
            <person name="Pitluck S."/>
            <person name="Kyrpides N."/>
            <person name="Mavromatis K."/>
            <person name="Pagani I."/>
            <person name="Ivanova N."/>
            <person name="Ovchinnikova G."/>
            <person name="Lu M."/>
            <person name="Detter J.C."/>
            <person name="Han C."/>
            <person name="Land M."/>
            <person name="Hauser L."/>
            <person name="Markowitz V."/>
            <person name="Cheng J.-F."/>
            <person name="Hugenholtz P."/>
            <person name="Woyke T."/>
            <person name="Wu D."/>
            <person name="Tindall B."/>
            <person name="Pomrenke H.G."/>
            <person name="Brambilla E."/>
            <person name="Klenk H.-P."/>
            <person name="Eisen J.A."/>
        </authorList>
    </citation>
    <scope>NUCLEOTIDE SEQUENCE [LARGE SCALE GENOMIC DNA]</scope>
    <source>
        <strain evidence="3">ATCC 51119 / DSM 12145 / JCM 21818 / LMG 10337 / NBRC 100064 / NCIMB 13643</strain>
    </source>
</reference>
<dbReference type="Proteomes" id="UP000000310">
    <property type="component" value="Chromosome"/>
</dbReference>
<sequence length="101" mass="11770">MFPTDIEFTTLYVIYFIGFVFTIYLILKSRRTNKIRLVLITASSLALNASLFYNPENFKYGGSLVILFYSVIIFLLTITAVTVNQLYPHIKRSNKHHRTDE</sequence>
<name>F0SDV9_PSESL</name>
<proteinExistence type="predicted"/>
<keyword evidence="1" id="KW-0812">Transmembrane</keyword>
<feature type="transmembrane region" description="Helical" evidence="1">
    <location>
        <begin position="34"/>
        <end position="53"/>
    </location>
</feature>
<gene>
    <name evidence="2" type="ordered locus">Pedsa_1288</name>
</gene>
<dbReference type="EMBL" id="CP002545">
    <property type="protein sequence ID" value="ADY51855.1"/>
    <property type="molecule type" value="Genomic_DNA"/>
</dbReference>
<keyword evidence="3" id="KW-1185">Reference proteome</keyword>
<accession>F0SDV9</accession>
<feature type="transmembrane region" description="Helical" evidence="1">
    <location>
        <begin position="6"/>
        <end position="27"/>
    </location>
</feature>
<protein>
    <submittedName>
        <fullName evidence="2">Uncharacterized protein</fullName>
    </submittedName>
</protein>
<evidence type="ECO:0000256" key="1">
    <source>
        <dbReference type="SAM" id="Phobius"/>
    </source>
</evidence>
<dbReference type="KEGG" id="psn:Pedsa_1288"/>
<keyword evidence="1" id="KW-0472">Membrane</keyword>
<keyword evidence="1" id="KW-1133">Transmembrane helix</keyword>
<dbReference type="AlphaFoldDB" id="F0SDV9"/>
<evidence type="ECO:0000313" key="3">
    <source>
        <dbReference type="Proteomes" id="UP000000310"/>
    </source>
</evidence>
<evidence type="ECO:0000313" key="2">
    <source>
        <dbReference type="EMBL" id="ADY51855.1"/>
    </source>
</evidence>
<feature type="transmembrane region" description="Helical" evidence="1">
    <location>
        <begin position="65"/>
        <end position="87"/>
    </location>
</feature>
<organism evidence="2 3">
    <name type="scientific">Pseudopedobacter saltans (strain ATCC 51119 / DSM 12145 / JCM 21818 / CCUG 39354 / LMG 10337 / NBRC 100064 / NCIMB 13643)</name>
    <name type="common">Pedobacter saltans</name>
    <dbReference type="NCBI Taxonomy" id="762903"/>
    <lineage>
        <taxon>Bacteria</taxon>
        <taxon>Pseudomonadati</taxon>
        <taxon>Bacteroidota</taxon>
        <taxon>Sphingobacteriia</taxon>
        <taxon>Sphingobacteriales</taxon>
        <taxon>Sphingobacteriaceae</taxon>
        <taxon>Pseudopedobacter</taxon>
    </lineage>
</organism>
<dbReference type="HOGENOM" id="CLU_2289203_0_0_10"/>